<name>A0A1B3AYJ3_9CAUD</name>
<dbReference type="KEGG" id="vg:29080380"/>
<sequence length="62" mass="6587">MALTAAALILTGCAVDNHNGEGDWGEEPKLVEIHLDDGRSLPCLFVGRGHTRAMSCDWGAAH</sequence>
<dbReference type="EMBL" id="KX557272">
    <property type="protein sequence ID" value="AOE43805.1"/>
    <property type="molecule type" value="Genomic_DNA"/>
</dbReference>
<proteinExistence type="predicted"/>
<dbReference type="RefSeq" id="YP_009287584.1">
    <property type="nucleotide sequence ID" value="NC_031074.1"/>
</dbReference>
<evidence type="ECO:0000313" key="1">
    <source>
        <dbReference type="EMBL" id="AOE43805.1"/>
    </source>
</evidence>
<dbReference type="Proteomes" id="UP000202170">
    <property type="component" value="Segment"/>
</dbReference>
<organism evidence="1 2">
    <name type="scientific">Gordonia phage Bantam</name>
    <dbReference type="NCBI Taxonomy" id="1887641"/>
    <lineage>
        <taxon>Viruses</taxon>
        <taxon>Duplodnaviria</taxon>
        <taxon>Heunggongvirae</taxon>
        <taxon>Uroviricota</taxon>
        <taxon>Caudoviricetes</taxon>
        <taxon>Bantamvirus</taxon>
        <taxon>Bantamvirus bantam</taxon>
    </lineage>
</organism>
<evidence type="ECO:0000313" key="2">
    <source>
        <dbReference type="Proteomes" id="UP000202170"/>
    </source>
</evidence>
<protein>
    <submittedName>
        <fullName evidence="1">Uncharacterized protein</fullName>
    </submittedName>
</protein>
<keyword evidence="2" id="KW-1185">Reference proteome</keyword>
<dbReference type="GeneID" id="29080380"/>
<accession>A0A1B3AYJ3</accession>
<gene>
    <name evidence="1" type="primary">116</name>
    <name evidence="1" type="ORF">SEA_BANTAM_116</name>
</gene>
<reference evidence="2" key="1">
    <citation type="submission" date="2016-07" db="EMBL/GenBank/DDBJ databases">
        <authorList>
            <person name="Florea S."/>
            <person name="Webb J.S."/>
            <person name="Jaromczyk J."/>
            <person name="Schardl C.L."/>
        </authorList>
    </citation>
    <scope>NUCLEOTIDE SEQUENCE [LARGE SCALE GENOMIC DNA]</scope>
</reference>